<keyword evidence="4 9" id="KW-0456">Lyase</keyword>
<protein>
    <recommendedName>
        <fullName evidence="7 9">Uroporphyrinogen-III synthase</fullName>
        <ecNumber evidence="3 9">4.2.1.75</ecNumber>
    </recommendedName>
</protein>
<dbReference type="GO" id="GO:0006782">
    <property type="term" value="P:protoporphyrinogen IX biosynthetic process"/>
    <property type="evidence" value="ECO:0007669"/>
    <property type="project" value="UniProtKB-UniRule"/>
</dbReference>
<dbReference type="InterPro" id="IPR003754">
    <property type="entry name" value="4pyrrol_synth_uPrphyn_synth"/>
</dbReference>
<comment type="catalytic activity">
    <reaction evidence="8 9">
        <text>hydroxymethylbilane = uroporphyrinogen III + H2O</text>
        <dbReference type="Rhea" id="RHEA:18965"/>
        <dbReference type="ChEBI" id="CHEBI:15377"/>
        <dbReference type="ChEBI" id="CHEBI:57308"/>
        <dbReference type="ChEBI" id="CHEBI:57845"/>
        <dbReference type="EC" id="4.2.1.75"/>
    </reaction>
</comment>
<dbReference type="InterPro" id="IPR036108">
    <property type="entry name" value="4pyrrol_syn_uPrphyn_synt_sf"/>
</dbReference>
<evidence type="ECO:0000256" key="9">
    <source>
        <dbReference type="RuleBase" id="RU366031"/>
    </source>
</evidence>
<evidence type="ECO:0000256" key="2">
    <source>
        <dbReference type="ARBA" id="ARBA00008133"/>
    </source>
</evidence>
<evidence type="ECO:0000256" key="4">
    <source>
        <dbReference type="ARBA" id="ARBA00023239"/>
    </source>
</evidence>
<dbReference type="Gene3D" id="3.40.50.10090">
    <property type="match status" value="2"/>
</dbReference>
<evidence type="ECO:0000313" key="12">
    <source>
        <dbReference type="Proteomes" id="UP000295221"/>
    </source>
</evidence>
<dbReference type="GO" id="GO:0006780">
    <property type="term" value="P:uroporphyrinogen III biosynthetic process"/>
    <property type="evidence" value="ECO:0007669"/>
    <property type="project" value="UniProtKB-UniRule"/>
</dbReference>
<evidence type="ECO:0000256" key="1">
    <source>
        <dbReference type="ARBA" id="ARBA00004772"/>
    </source>
</evidence>
<dbReference type="EC" id="4.2.1.75" evidence="3 9"/>
<comment type="pathway">
    <text evidence="1 9">Porphyrin-containing compound metabolism; protoporphyrin-IX biosynthesis; coproporphyrinogen-III from 5-aminolevulinate: step 3/4.</text>
</comment>
<keyword evidence="5 9" id="KW-0627">Porphyrin biosynthesis</keyword>
<comment type="similarity">
    <text evidence="2 9">Belongs to the uroporphyrinogen-III synthase family.</text>
</comment>
<reference evidence="11 12" key="1">
    <citation type="submission" date="2019-03" db="EMBL/GenBank/DDBJ databases">
        <title>Genomic Encyclopedia of Type Strains, Phase IV (KMG-IV): sequencing the most valuable type-strain genomes for metagenomic binning, comparative biology and taxonomic classification.</title>
        <authorList>
            <person name="Goeker M."/>
        </authorList>
    </citation>
    <scope>NUCLEOTIDE SEQUENCE [LARGE SCALE GENOMIC DNA]</scope>
    <source>
        <strain evidence="11 12">DSM 24179</strain>
    </source>
</reference>
<dbReference type="AlphaFoldDB" id="A0A4V2RVZ0"/>
<evidence type="ECO:0000313" key="11">
    <source>
        <dbReference type="EMBL" id="TCO06134.1"/>
    </source>
</evidence>
<dbReference type="PANTHER" id="PTHR38042">
    <property type="entry name" value="UROPORPHYRINOGEN-III SYNTHASE, CHLOROPLASTIC"/>
    <property type="match status" value="1"/>
</dbReference>
<evidence type="ECO:0000256" key="3">
    <source>
        <dbReference type="ARBA" id="ARBA00013109"/>
    </source>
</evidence>
<name>A0A4V2RVZ0_9BACT</name>
<evidence type="ECO:0000256" key="6">
    <source>
        <dbReference type="ARBA" id="ARBA00037589"/>
    </source>
</evidence>
<gene>
    <name evidence="11" type="ORF">EV194_11349</name>
</gene>
<feature type="domain" description="Tetrapyrrole biosynthesis uroporphyrinogen III synthase" evidence="10">
    <location>
        <begin position="21"/>
        <end position="229"/>
    </location>
</feature>
<accession>A0A4V2RVZ0</accession>
<dbReference type="UniPathway" id="UPA00251">
    <property type="reaction ID" value="UER00320"/>
</dbReference>
<dbReference type="Proteomes" id="UP000295221">
    <property type="component" value="Unassembled WGS sequence"/>
</dbReference>
<dbReference type="InterPro" id="IPR039793">
    <property type="entry name" value="UROS/Hem4"/>
</dbReference>
<evidence type="ECO:0000256" key="8">
    <source>
        <dbReference type="ARBA" id="ARBA00048617"/>
    </source>
</evidence>
<dbReference type="OrthoDB" id="9815856at2"/>
<dbReference type="SUPFAM" id="SSF69618">
    <property type="entry name" value="HemD-like"/>
    <property type="match status" value="1"/>
</dbReference>
<dbReference type="Pfam" id="PF02602">
    <property type="entry name" value="HEM4"/>
    <property type="match status" value="1"/>
</dbReference>
<sequence length="240" mass="26288">MNEKLVIRTFPLPVGDDVFLKILNQRGINVVDAPMIETKALDFELNQPPDHYQWLIFTSKNAIMPFFKKIANLSGCKIAVIGDSTAEALKKNGHQADFIGSGHSGARFAEEFKAVATIGDRVLLAVGKLASNVMETSLEGKLFIHRINVYETTQPSVINHKAIECIESDNYCYIAVSSPSAVDNLMTLLKGKKNTLRFVSIGSVTSAQIRKYGLEPSGEASEQSYEALAQTIISTINPKP</sequence>
<evidence type="ECO:0000259" key="10">
    <source>
        <dbReference type="Pfam" id="PF02602"/>
    </source>
</evidence>
<dbReference type="CDD" id="cd06578">
    <property type="entry name" value="HemD"/>
    <property type="match status" value="1"/>
</dbReference>
<dbReference type="PANTHER" id="PTHR38042:SF1">
    <property type="entry name" value="UROPORPHYRINOGEN-III SYNTHASE, CHLOROPLASTIC"/>
    <property type="match status" value="1"/>
</dbReference>
<organism evidence="11 12">
    <name type="scientific">Natronoflexus pectinivorans</name>
    <dbReference type="NCBI Taxonomy" id="682526"/>
    <lineage>
        <taxon>Bacteria</taxon>
        <taxon>Pseudomonadati</taxon>
        <taxon>Bacteroidota</taxon>
        <taxon>Bacteroidia</taxon>
        <taxon>Marinilabiliales</taxon>
        <taxon>Marinilabiliaceae</taxon>
        <taxon>Natronoflexus</taxon>
    </lineage>
</organism>
<evidence type="ECO:0000256" key="5">
    <source>
        <dbReference type="ARBA" id="ARBA00023244"/>
    </source>
</evidence>
<dbReference type="GO" id="GO:0004852">
    <property type="term" value="F:uroporphyrinogen-III synthase activity"/>
    <property type="evidence" value="ECO:0007669"/>
    <property type="project" value="UniProtKB-UniRule"/>
</dbReference>
<comment type="function">
    <text evidence="6 9">Catalyzes cyclization of the linear tetrapyrrole, hydroxymethylbilane, to the macrocyclic uroporphyrinogen III.</text>
</comment>
<comment type="caution">
    <text evidence="11">The sequence shown here is derived from an EMBL/GenBank/DDBJ whole genome shotgun (WGS) entry which is preliminary data.</text>
</comment>
<dbReference type="RefSeq" id="WP_132434737.1">
    <property type="nucleotide sequence ID" value="NZ_SLWK01000013.1"/>
</dbReference>
<keyword evidence="12" id="KW-1185">Reference proteome</keyword>
<dbReference type="EMBL" id="SLWK01000013">
    <property type="protein sequence ID" value="TCO06134.1"/>
    <property type="molecule type" value="Genomic_DNA"/>
</dbReference>
<evidence type="ECO:0000256" key="7">
    <source>
        <dbReference type="ARBA" id="ARBA00040167"/>
    </source>
</evidence>
<proteinExistence type="inferred from homology"/>